<name>A0A8J5WKJ3_ZIZPA</name>
<evidence type="ECO:0000313" key="2">
    <source>
        <dbReference type="EMBL" id="KAG8090678.1"/>
    </source>
</evidence>
<gene>
    <name evidence="2" type="ORF">GUJ93_ZPchr0011g27350</name>
</gene>
<dbReference type="EMBL" id="JAAALK010000081">
    <property type="protein sequence ID" value="KAG8090678.1"/>
    <property type="molecule type" value="Genomic_DNA"/>
</dbReference>
<dbReference type="Proteomes" id="UP000729402">
    <property type="component" value="Unassembled WGS sequence"/>
</dbReference>
<feature type="compositionally biased region" description="Basic residues" evidence="1">
    <location>
        <begin position="37"/>
        <end position="52"/>
    </location>
</feature>
<sequence length="68" mass="7488">MWSTGRECFRGRRGGVGHPIIGGLRHTPGNETTQSQRVHRRVPHKPPRRHPKAASVDVDVDDVAASIS</sequence>
<comment type="caution">
    <text evidence="2">The sequence shown here is derived from an EMBL/GenBank/DDBJ whole genome shotgun (WGS) entry which is preliminary data.</text>
</comment>
<evidence type="ECO:0000313" key="3">
    <source>
        <dbReference type="Proteomes" id="UP000729402"/>
    </source>
</evidence>
<evidence type="ECO:0000256" key="1">
    <source>
        <dbReference type="SAM" id="MobiDB-lite"/>
    </source>
</evidence>
<reference evidence="2" key="1">
    <citation type="journal article" date="2021" name="bioRxiv">
        <title>Whole Genome Assembly and Annotation of Northern Wild Rice, Zizania palustris L., Supports a Whole Genome Duplication in the Zizania Genus.</title>
        <authorList>
            <person name="Haas M."/>
            <person name="Kono T."/>
            <person name="Macchietto M."/>
            <person name="Millas R."/>
            <person name="McGilp L."/>
            <person name="Shao M."/>
            <person name="Duquette J."/>
            <person name="Hirsch C.N."/>
            <person name="Kimball J."/>
        </authorList>
    </citation>
    <scope>NUCLEOTIDE SEQUENCE</scope>
    <source>
        <tissue evidence="2">Fresh leaf tissue</tissue>
    </source>
</reference>
<reference evidence="2" key="2">
    <citation type="submission" date="2021-02" db="EMBL/GenBank/DDBJ databases">
        <authorList>
            <person name="Kimball J.A."/>
            <person name="Haas M.W."/>
            <person name="Macchietto M."/>
            <person name="Kono T."/>
            <person name="Duquette J."/>
            <person name="Shao M."/>
        </authorList>
    </citation>
    <scope>NUCLEOTIDE SEQUENCE</scope>
    <source>
        <tissue evidence="2">Fresh leaf tissue</tissue>
    </source>
</reference>
<organism evidence="2 3">
    <name type="scientific">Zizania palustris</name>
    <name type="common">Northern wild rice</name>
    <dbReference type="NCBI Taxonomy" id="103762"/>
    <lineage>
        <taxon>Eukaryota</taxon>
        <taxon>Viridiplantae</taxon>
        <taxon>Streptophyta</taxon>
        <taxon>Embryophyta</taxon>
        <taxon>Tracheophyta</taxon>
        <taxon>Spermatophyta</taxon>
        <taxon>Magnoliopsida</taxon>
        <taxon>Liliopsida</taxon>
        <taxon>Poales</taxon>
        <taxon>Poaceae</taxon>
        <taxon>BOP clade</taxon>
        <taxon>Oryzoideae</taxon>
        <taxon>Oryzeae</taxon>
        <taxon>Zizaniinae</taxon>
        <taxon>Zizania</taxon>
    </lineage>
</organism>
<accession>A0A8J5WKJ3</accession>
<dbReference type="AlphaFoldDB" id="A0A8J5WKJ3"/>
<keyword evidence="3" id="KW-1185">Reference proteome</keyword>
<protein>
    <submittedName>
        <fullName evidence="2">Uncharacterized protein</fullName>
    </submittedName>
</protein>
<feature type="compositionally biased region" description="Low complexity" evidence="1">
    <location>
        <begin position="53"/>
        <end position="68"/>
    </location>
</feature>
<proteinExistence type="predicted"/>
<feature type="region of interest" description="Disordered" evidence="1">
    <location>
        <begin position="1"/>
        <end position="68"/>
    </location>
</feature>